<protein>
    <recommendedName>
        <fullName evidence="1">DHFR domain-containing protein</fullName>
    </recommendedName>
</protein>
<evidence type="ECO:0000259" key="1">
    <source>
        <dbReference type="Pfam" id="PF00186"/>
    </source>
</evidence>
<dbReference type="InterPro" id="IPR024072">
    <property type="entry name" value="DHFR-like_dom_sf"/>
</dbReference>
<organism evidence="2">
    <name type="scientific">marine metagenome</name>
    <dbReference type="NCBI Taxonomy" id="408172"/>
    <lineage>
        <taxon>unclassified sequences</taxon>
        <taxon>metagenomes</taxon>
        <taxon>ecological metagenomes</taxon>
    </lineage>
</organism>
<proteinExistence type="predicted"/>
<sequence>MPSKIILIAAVTVDGFIARHSKEKTRWTQDLHLFKKQTMGYPIIMGSNTYHTLSNDLSGREVIIVHRDDNPKKIINKITGDRCFIAGGGKTYSRFYSFLTHFYITPHPHIFGEGVSLFSEKVNESNLVFERIVESSKENGIYQYQYRIDR</sequence>
<reference evidence="2" key="1">
    <citation type="submission" date="2018-05" db="EMBL/GenBank/DDBJ databases">
        <authorList>
            <person name="Lanie J.A."/>
            <person name="Ng W.-L."/>
            <person name="Kazmierczak K.M."/>
            <person name="Andrzejewski T.M."/>
            <person name="Davidsen T.M."/>
            <person name="Wayne K.J."/>
            <person name="Tettelin H."/>
            <person name="Glass J.I."/>
            <person name="Rusch D."/>
            <person name="Podicherti R."/>
            <person name="Tsui H.-C.T."/>
            <person name="Winkler M.E."/>
        </authorList>
    </citation>
    <scope>NUCLEOTIDE SEQUENCE</scope>
</reference>
<evidence type="ECO:0000313" key="2">
    <source>
        <dbReference type="EMBL" id="SVA93048.1"/>
    </source>
</evidence>
<dbReference type="AlphaFoldDB" id="A0A381ZUS7"/>
<dbReference type="InterPro" id="IPR001796">
    <property type="entry name" value="DHFR_dom"/>
</dbReference>
<dbReference type="GO" id="GO:0046654">
    <property type="term" value="P:tetrahydrofolate biosynthetic process"/>
    <property type="evidence" value="ECO:0007669"/>
    <property type="project" value="InterPro"/>
</dbReference>
<name>A0A381ZUS7_9ZZZZ</name>
<accession>A0A381ZUS7</accession>
<dbReference type="EMBL" id="UINC01022761">
    <property type="protein sequence ID" value="SVA93048.1"/>
    <property type="molecule type" value="Genomic_DNA"/>
</dbReference>
<dbReference type="Gene3D" id="3.40.430.10">
    <property type="entry name" value="Dihydrofolate Reductase, subunit A"/>
    <property type="match status" value="1"/>
</dbReference>
<dbReference type="Pfam" id="PF00186">
    <property type="entry name" value="DHFR_1"/>
    <property type="match status" value="1"/>
</dbReference>
<dbReference type="GO" id="GO:0004146">
    <property type="term" value="F:dihydrofolate reductase activity"/>
    <property type="evidence" value="ECO:0007669"/>
    <property type="project" value="InterPro"/>
</dbReference>
<feature type="domain" description="DHFR" evidence="1">
    <location>
        <begin position="5"/>
        <end position="119"/>
    </location>
</feature>
<dbReference type="SUPFAM" id="SSF53597">
    <property type="entry name" value="Dihydrofolate reductase-like"/>
    <property type="match status" value="1"/>
</dbReference>
<gene>
    <name evidence="2" type="ORF">METZ01_LOCUS145902</name>
</gene>